<evidence type="ECO:0000313" key="1">
    <source>
        <dbReference type="EMBL" id="SMC72070.1"/>
    </source>
</evidence>
<comment type="caution">
    <text evidence="1">The sequence shown here is derived from an EMBL/GenBank/DDBJ whole genome shotgun (WGS) entry which is preliminary data.</text>
</comment>
<accession>A0AC61PMV0</accession>
<gene>
    <name evidence="1" type="ORF">SAMN06297397_2166</name>
</gene>
<dbReference type="Proteomes" id="UP000192328">
    <property type="component" value="Unassembled WGS sequence"/>
</dbReference>
<reference evidence="1" key="1">
    <citation type="submission" date="2017-04" db="EMBL/GenBank/DDBJ databases">
        <authorList>
            <person name="Varghese N."/>
            <person name="Submissions S."/>
        </authorList>
    </citation>
    <scope>NUCLEOTIDE SEQUENCE</scope>
    <source>
        <strain evidence="1">WTE2008</strain>
    </source>
</reference>
<dbReference type="EMBL" id="FWXZ01000004">
    <property type="protein sequence ID" value="SMC72070.1"/>
    <property type="molecule type" value="Genomic_DNA"/>
</dbReference>
<evidence type="ECO:0000313" key="2">
    <source>
        <dbReference type="Proteomes" id="UP000192328"/>
    </source>
</evidence>
<name>A0AC61PMV0_9FIRM</name>
<sequence>MKSSMKSICGIAAAVMTLLFIILSGTAEETGETMLVEAETGELKGHTAVAGNGGNQWVEGFKTAGEDSVSVEVPVSREGFYDIAVIQASQGGHKENPVLLDGQNIGSAVTDETTFGKSVLEHIWLSAGMHTLGVGTSWGHIRLDGFELKPSAALPEDLYTVPEKMCVGEASPEARKLYDWLRECYGKKILSGQQCAGGMYGMENQAIWRATGGDYPAVLGLDMIDYSPSRVEHGGESDKAVPYAVEYWNQGGIVTFCWHWNAPSPYLKEPWYSGFYTEHTSFNLGRVMNGEDEEGYRLLNRDIDAVAAQLLRLKEAGVPVLWRPLHEASGGWFWWGASGKEAYLKLYHLLFDRLTHEYGLNNLIWIWNGQDPEWYPGDDEVDMIGIDIYPGERVYDSQSASFIPLTRIAGERKMIVLSENGCIPDPERVFRDGTVWGYWCTWGGEFVLRNTKFNKPSEQYTESDMIRKAYSDMRVVTRKDLPDFRAADGD</sequence>
<protein>
    <submittedName>
        <fullName evidence="1">Mannan endo-1,4-beta-mannosidase</fullName>
    </submittedName>
</protein>
<keyword evidence="2" id="KW-1185">Reference proteome</keyword>
<proteinExistence type="predicted"/>
<organism evidence="1 2">
    <name type="scientific">Aristaeella lactis</name>
    <dbReference type="NCBI Taxonomy" id="3046383"/>
    <lineage>
        <taxon>Bacteria</taxon>
        <taxon>Bacillati</taxon>
        <taxon>Bacillota</taxon>
        <taxon>Clostridia</taxon>
        <taxon>Eubacteriales</taxon>
        <taxon>Aristaeellaceae</taxon>
        <taxon>Aristaeella</taxon>
    </lineage>
</organism>